<evidence type="ECO:0000313" key="2">
    <source>
        <dbReference type="Proteomes" id="UP000585614"/>
    </source>
</evidence>
<comment type="caution">
    <text evidence="1">The sequence shown here is derived from an EMBL/GenBank/DDBJ whole genome shotgun (WGS) entry which is preliminary data.</text>
</comment>
<reference evidence="1 2" key="1">
    <citation type="journal article" date="2020" name="Nature">
        <title>Six reference-quality genomes reveal evolution of bat adaptations.</title>
        <authorList>
            <person name="Jebb D."/>
            <person name="Huang Z."/>
            <person name="Pippel M."/>
            <person name="Hughes G.M."/>
            <person name="Lavrichenko K."/>
            <person name="Devanna P."/>
            <person name="Winkler S."/>
            <person name="Jermiin L.S."/>
            <person name="Skirmuntt E.C."/>
            <person name="Katzourakis A."/>
            <person name="Burkitt-Gray L."/>
            <person name="Ray D.A."/>
            <person name="Sullivan K.A.M."/>
            <person name="Roscito J.G."/>
            <person name="Kirilenko B.M."/>
            <person name="Davalos L.M."/>
            <person name="Corthals A.P."/>
            <person name="Power M.L."/>
            <person name="Jones G."/>
            <person name="Ransome R.D."/>
            <person name="Dechmann D.K.N."/>
            <person name="Locatelli A.G."/>
            <person name="Puechmaille S.J."/>
            <person name="Fedrigo O."/>
            <person name="Jarvis E.D."/>
            <person name="Hiller M."/>
            <person name="Vernes S.C."/>
            <person name="Myers E.W."/>
            <person name="Teeling E.C."/>
        </authorList>
    </citation>
    <scope>NUCLEOTIDE SEQUENCE [LARGE SCALE GENOMIC DNA]</scope>
    <source>
        <strain evidence="1">MRhiFer1</strain>
        <tissue evidence="1">Lung</tissue>
    </source>
</reference>
<accession>A0A7J7RES2</accession>
<dbReference type="AlphaFoldDB" id="A0A7J7RES2"/>
<name>A0A7J7RES2_RHIFE</name>
<dbReference type="Proteomes" id="UP000585614">
    <property type="component" value="Unassembled WGS sequence"/>
</dbReference>
<protein>
    <submittedName>
        <fullName evidence="1">Uncharacterized protein</fullName>
    </submittedName>
</protein>
<dbReference type="EMBL" id="JACAGC010000027">
    <property type="protein sequence ID" value="KAF6274632.1"/>
    <property type="molecule type" value="Genomic_DNA"/>
</dbReference>
<gene>
    <name evidence="1" type="ORF">mRhiFer1_009469</name>
</gene>
<organism evidence="1 2">
    <name type="scientific">Rhinolophus ferrumequinum</name>
    <name type="common">Greater horseshoe bat</name>
    <dbReference type="NCBI Taxonomy" id="59479"/>
    <lineage>
        <taxon>Eukaryota</taxon>
        <taxon>Metazoa</taxon>
        <taxon>Chordata</taxon>
        <taxon>Craniata</taxon>
        <taxon>Vertebrata</taxon>
        <taxon>Euteleostomi</taxon>
        <taxon>Mammalia</taxon>
        <taxon>Eutheria</taxon>
        <taxon>Laurasiatheria</taxon>
        <taxon>Chiroptera</taxon>
        <taxon>Yinpterochiroptera</taxon>
        <taxon>Rhinolophoidea</taxon>
        <taxon>Rhinolophidae</taxon>
        <taxon>Rhinolophinae</taxon>
        <taxon>Rhinolophus</taxon>
    </lineage>
</organism>
<proteinExistence type="predicted"/>
<sequence length="172" mass="18553">MAGFGCCKGILRLPGIPSQPAQGGVHHARPVMEVCSTSSTSSSSSWVWQGALQRALCSPELCLPVTSQDSPAPIWEGVYLCVCWGGAGVSEVILWSVEKCYLPPKISGPKIWSLECINITLFGKTVFTDVIKLRFLRSPEYPALSKWVLNAITNVLVSGAEVDSTPTEEEVL</sequence>
<evidence type="ECO:0000313" key="1">
    <source>
        <dbReference type="EMBL" id="KAF6274632.1"/>
    </source>
</evidence>